<dbReference type="GO" id="GO:0003723">
    <property type="term" value="F:RNA binding"/>
    <property type="evidence" value="ECO:0007669"/>
    <property type="project" value="UniProtKB-KW"/>
</dbReference>
<evidence type="ECO:0000256" key="2">
    <source>
        <dbReference type="SAM" id="MobiDB-lite"/>
    </source>
</evidence>
<dbReference type="GO" id="GO:0000398">
    <property type="term" value="P:mRNA splicing, via spliceosome"/>
    <property type="evidence" value="ECO:0007669"/>
    <property type="project" value="TreeGrafter"/>
</dbReference>
<dbReference type="InterPro" id="IPR006626">
    <property type="entry name" value="PbH1"/>
</dbReference>
<dbReference type="SMART" id="SM00710">
    <property type="entry name" value="PbH1"/>
    <property type="match status" value="6"/>
</dbReference>
<dbReference type="PANTHER" id="PTHR45880">
    <property type="entry name" value="RNA-BINDING MOTIF PROTEIN, X-LINKED 2"/>
    <property type="match status" value="1"/>
</dbReference>
<dbReference type="Gene3D" id="2.160.20.10">
    <property type="entry name" value="Single-stranded right-handed beta-helix, Pectin lyase-like"/>
    <property type="match status" value="1"/>
</dbReference>
<dbReference type="InterPro" id="IPR012334">
    <property type="entry name" value="Pectin_lyas_fold"/>
</dbReference>
<feature type="compositionally biased region" description="Basic and acidic residues" evidence="2">
    <location>
        <begin position="110"/>
        <end position="120"/>
    </location>
</feature>
<dbReference type="GO" id="GO:0071011">
    <property type="term" value="C:precatalytic spliceosome"/>
    <property type="evidence" value="ECO:0007669"/>
    <property type="project" value="TreeGrafter"/>
</dbReference>
<dbReference type="Proteomes" id="UP001383192">
    <property type="component" value="Unassembled WGS sequence"/>
</dbReference>
<keyword evidence="1" id="KW-0694">RNA-binding</keyword>
<feature type="compositionally biased region" description="Basic and acidic residues" evidence="2">
    <location>
        <begin position="82"/>
        <end position="97"/>
    </location>
</feature>
<proteinExistence type="predicted"/>
<evidence type="ECO:0000256" key="1">
    <source>
        <dbReference type="ARBA" id="ARBA00022884"/>
    </source>
</evidence>
<name>A0AAW0C3E9_9AGAR</name>
<dbReference type="InterPro" id="IPR051847">
    <property type="entry name" value="RNA_proc/Spliceosome_comp"/>
</dbReference>
<evidence type="ECO:0000313" key="4">
    <source>
        <dbReference type="EMBL" id="KAK7033610.1"/>
    </source>
</evidence>
<feature type="compositionally biased region" description="Basic and acidic residues" evidence="2">
    <location>
        <begin position="160"/>
        <end position="171"/>
    </location>
</feature>
<dbReference type="SUPFAM" id="SSF51126">
    <property type="entry name" value="Pectin lyase-like"/>
    <property type="match status" value="1"/>
</dbReference>
<feature type="transmembrane region" description="Helical" evidence="3">
    <location>
        <begin position="671"/>
        <end position="691"/>
    </location>
</feature>
<evidence type="ECO:0000256" key="3">
    <source>
        <dbReference type="SAM" id="Phobius"/>
    </source>
</evidence>
<feature type="region of interest" description="Disordered" evidence="2">
    <location>
        <begin position="33"/>
        <end position="171"/>
    </location>
</feature>
<gene>
    <name evidence="4" type="ORF">VNI00_012847</name>
</gene>
<dbReference type="PANTHER" id="PTHR45880:SF1">
    <property type="entry name" value="RNA-BINDING MOTIF PROTEIN, X-LINKED 2"/>
    <property type="match status" value="1"/>
</dbReference>
<evidence type="ECO:0008006" key="6">
    <source>
        <dbReference type="Google" id="ProtNLM"/>
    </source>
</evidence>
<accession>A0AAW0C3E9</accession>
<evidence type="ECO:0000313" key="5">
    <source>
        <dbReference type="Proteomes" id="UP001383192"/>
    </source>
</evidence>
<feature type="compositionally biased region" description="Basic residues" evidence="2">
    <location>
        <begin position="98"/>
        <end position="109"/>
    </location>
</feature>
<dbReference type="GO" id="GO:0071013">
    <property type="term" value="C:catalytic step 2 spliceosome"/>
    <property type="evidence" value="ECO:0007669"/>
    <property type="project" value="TreeGrafter"/>
</dbReference>
<feature type="compositionally biased region" description="Acidic residues" evidence="2">
    <location>
        <begin position="43"/>
        <end position="52"/>
    </location>
</feature>
<dbReference type="GO" id="GO:0005686">
    <property type="term" value="C:U2 snRNP"/>
    <property type="evidence" value="ECO:0007669"/>
    <property type="project" value="TreeGrafter"/>
</dbReference>
<protein>
    <recommendedName>
        <fullName evidence="6">Right handed beta helix domain-containing protein</fullName>
    </recommendedName>
</protein>
<keyword evidence="5" id="KW-1185">Reference proteome</keyword>
<dbReference type="AlphaFoldDB" id="A0AAW0C3E9"/>
<feature type="compositionally biased region" description="Basic residues" evidence="2">
    <location>
        <begin position="121"/>
        <end position="134"/>
    </location>
</feature>
<organism evidence="4 5">
    <name type="scientific">Paramarasmius palmivorus</name>
    <dbReference type="NCBI Taxonomy" id="297713"/>
    <lineage>
        <taxon>Eukaryota</taxon>
        <taxon>Fungi</taxon>
        <taxon>Dikarya</taxon>
        <taxon>Basidiomycota</taxon>
        <taxon>Agaricomycotina</taxon>
        <taxon>Agaricomycetes</taxon>
        <taxon>Agaricomycetidae</taxon>
        <taxon>Agaricales</taxon>
        <taxon>Marasmiineae</taxon>
        <taxon>Marasmiaceae</taxon>
        <taxon>Paramarasmius</taxon>
    </lineage>
</organism>
<keyword evidence="3" id="KW-0812">Transmembrane</keyword>
<comment type="caution">
    <text evidence="4">The sequence shown here is derived from an EMBL/GenBank/DDBJ whole genome shotgun (WGS) entry which is preliminary data.</text>
</comment>
<keyword evidence="3" id="KW-0472">Membrane</keyword>
<dbReference type="InterPro" id="IPR011050">
    <property type="entry name" value="Pectin_lyase_fold/virulence"/>
</dbReference>
<reference evidence="4 5" key="1">
    <citation type="submission" date="2024-01" db="EMBL/GenBank/DDBJ databases">
        <title>A draft genome for a cacao thread blight-causing isolate of Paramarasmius palmivorus.</title>
        <authorList>
            <person name="Baruah I.K."/>
            <person name="Bukari Y."/>
            <person name="Amoako-Attah I."/>
            <person name="Meinhardt L.W."/>
            <person name="Bailey B.A."/>
            <person name="Cohen S.P."/>
        </authorList>
    </citation>
    <scope>NUCLEOTIDE SEQUENCE [LARGE SCALE GENOMIC DNA]</scope>
    <source>
        <strain evidence="4 5">GH-12</strain>
    </source>
</reference>
<dbReference type="EMBL" id="JAYKXP010000061">
    <property type="protein sequence ID" value="KAK7033610.1"/>
    <property type="molecule type" value="Genomic_DNA"/>
</dbReference>
<keyword evidence="3" id="KW-1133">Transmembrane helix</keyword>
<sequence length="726" mass="80535">MYEDQRSTILAVDNLNGAKVLERTLRVDHVKQYRQPRTKGEDGEWIEPEEENFNARPEMVIDEGEASDDSSASSGPEIDPEDPMRDYLLEKRREEKAKKKSKKSKSKGKHKDETPEERRARKERKREKKAKKEKKKSEGVKGVEALLASIGGREGAGPSESRRKDERSLSRSPRREIIMLVVGLRKGDPANILADDHRLMLMTGGSYSLRVHDKRRVYSLYTRSFIQNTYPRDLIDFFARKSIMSQSYKARKVLANDDCIPAEPQNTVTDRLNDLLRSSGTGYVLKLCQNTRYVIQAPIRFTAPGQEISTVGYPVDDARATLVVSGPVVNGTGHTAAVEGNCNECDGIKLRNIQIEGNRAGSPIAQGGANIEMGGPNSDQLIEYVKSHDPRGWSCLHVTQGPLTCNNATVQNNEIGPCGTDQRSNWADGISLSCANSVVRNNVIRGATDGGIVVFGAPGSQIYNNTVEVGNYTQLGGINLVDYSPYHGNYTGTVVRNNTVLGAYADTEQRSFDLRKGENRDHVFIKVGIAIGPRVWFGNKYGSNVSSSGLVEGNRLSGGFGYGIAVTSAHNFTVRDNVLFGNTSFFAERGPNCSHFDTIPSPAPFVIDYNITSKTTVQPEFEPVTDGDLLICVVPPQRGNYWPIRSLAEAPFSQRCSFFEALVKEHPRACLGTVAGLFGLLFFVGVVLWVIRKWYLKRAEEQGRYLSLPHSPVNSPLIREEYFKDL</sequence>